<dbReference type="PANTHER" id="PTHR21310">
    <property type="entry name" value="AMINOGLYCOSIDE PHOSPHOTRANSFERASE-RELATED-RELATED"/>
    <property type="match status" value="1"/>
</dbReference>
<dbReference type="Gene3D" id="3.90.1200.10">
    <property type="match status" value="1"/>
</dbReference>
<sequence>MESFNKSKLSQEQMSCIIKKAFGQGFGEATELTDGWANTAYAIQLADGRRVVLKVAPTRDKKVMRCESNNMQTEVETLRLVLERGGVPVPHVYVYDPTCRLIPAEYFIMEFVEGEPLNKVRDSLSQEQLAGIRYQLGVYNRIINNIKGSVYGPLFPEDGVRATWKEAFSDLIFGVLEDGKTARVELPVTYELLEEEIKNRLSVMEEVTEAHLVLWDLWDGNVFVRDGEISAIIDLERSLWGDPLDEYYFSHFDRHAPFEKGYGRTPATPSELERLKLYDLFRDLLMVIECYYRQYENKDHISWAHDNLRTGLERFFN</sequence>
<dbReference type="AlphaFoldDB" id="A0A1A5YIS4"/>
<evidence type="ECO:0000313" key="3">
    <source>
        <dbReference type="Proteomes" id="UP000092024"/>
    </source>
</evidence>
<dbReference type="PANTHER" id="PTHR21310:SF15">
    <property type="entry name" value="AMINOGLYCOSIDE PHOSPHOTRANSFERASE DOMAIN-CONTAINING PROTEIN"/>
    <property type="match status" value="1"/>
</dbReference>
<dbReference type="InterPro" id="IPR051678">
    <property type="entry name" value="AGP_Transferase"/>
</dbReference>
<dbReference type="EMBL" id="LYPA01000056">
    <property type="protein sequence ID" value="OBR65497.1"/>
    <property type="molecule type" value="Genomic_DNA"/>
</dbReference>
<evidence type="ECO:0000313" key="2">
    <source>
        <dbReference type="EMBL" id="OBR65497.1"/>
    </source>
</evidence>
<accession>A0A1A5YIS4</accession>
<reference evidence="2 3" key="1">
    <citation type="submission" date="2016-05" db="EMBL/GenBank/DDBJ databases">
        <title>Paenibacillus oryzae. sp. nov., isolated from the rice root.</title>
        <authorList>
            <person name="Zhang J."/>
            <person name="Zhang X."/>
        </authorList>
    </citation>
    <scope>NUCLEOTIDE SEQUENCE [LARGE SCALE GENOMIC DNA]</scope>
    <source>
        <strain evidence="2 3">1DrF-4</strain>
    </source>
</reference>
<name>A0A1A5YIS4_9BACL</name>
<dbReference type="STRING" id="1844972.A7K91_10615"/>
<dbReference type="InterPro" id="IPR011009">
    <property type="entry name" value="Kinase-like_dom_sf"/>
</dbReference>
<dbReference type="RefSeq" id="WP_068683206.1">
    <property type="nucleotide sequence ID" value="NZ_LYPA01000056.1"/>
</dbReference>
<dbReference type="Pfam" id="PF01636">
    <property type="entry name" value="APH"/>
    <property type="match status" value="1"/>
</dbReference>
<organism evidence="2 3">
    <name type="scientific">Paenibacillus oryzae</name>
    <dbReference type="NCBI Taxonomy" id="1844972"/>
    <lineage>
        <taxon>Bacteria</taxon>
        <taxon>Bacillati</taxon>
        <taxon>Bacillota</taxon>
        <taxon>Bacilli</taxon>
        <taxon>Bacillales</taxon>
        <taxon>Paenibacillaceae</taxon>
        <taxon>Paenibacillus</taxon>
    </lineage>
</organism>
<dbReference type="Proteomes" id="UP000092024">
    <property type="component" value="Unassembled WGS sequence"/>
</dbReference>
<proteinExistence type="predicted"/>
<dbReference type="OrthoDB" id="334783at2"/>
<keyword evidence="3" id="KW-1185">Reference proteome</keyword>
<dbReference type="SUPFAM" id="SSF56112">
    <property type="entry name" value="Protein kinase-like (PK-like)"/>
    <property type="match status" value="1"/>
</dbReference>
<dbReference type="Gene3D" id="3.30.200.20">
    <property type="entry name" value="Phosphorylase Kinase, domain 1"/>
    <property type="match status" value="1"/>
</dbReference>
<gene>
    <name evidence="2" type="ORF">A7K91_10615</name>
</gene>
<feature type="domain" description="Aminoglycoside phosphotransferase" evidence="1">
    <location>
        <begin position="29"/>
        <end position="249"/>
    </location>
</feature>
<evidence type="ECO:0000259" key="1">
    <source>
        <dbReference type="Pfam" id="PF01636"/>
    </source>
</evidence>
<comment type="caution">
    <text evidence="2">The sequence shown here is derived from an EMBL/GenBank/DDBJ whole genome shotgun (WGS) entry which is preliminary data.</text>
</comment>
<protein>
    <recommendedName>
        <fullName evidence="1">Aminoglycoside phosphotransferase domain-containing protein</fullName>
    </recommendedName>
</protein>
<dbReference type="InterPro" id="IPR002575">
    <property type="entry name" value="Aminoglycoside_PTrfase"/>
</dbReference>